<evidence type="ECO:0000259" key="7">
    <source>
        <dbReference type="Pfam" id="PF18738"/>
    </source>
</evidence>
<keyword evidence="9" id="KW-1185">Reference proteome</keyword>
<evidence type="ECO:0008006" key="10">
    <source>
        <dbReference type="Google" id="ProtNLM"/>
    </source>
</evidence>
<keyword evidence="1" id="KW-1017">Isopeptide bond</keyword>
<keyword evidence="4" id="KW-0233">DNA recombination</keyword>
<dbReference type="PANTHER" id="PTHR21446">
    <property type="entry name" value="DUF3504 DOMAIN-CONTAINING PROTEIN"/>
    <property type="match status" value="1"/>
</dbReference>
<keyword evidence="2" id="KW-0597">Phosphoprotein</keyword>
<evidence type="ECO:0000313" key="8">
    <source>
        <dbReference type="EMBL" id="CAC5361991.1"/>
    </source>
</evidence>
<dbReference type="InterPro" id="IPR041249">
    <property type="entry name" value="HEPN_DZIP3"/>
</dbReference>
<dbReference type="GO" id="GO:0015074">
    <property type="term" value="P:DNA integration"/>
    <property type="evidence" value="ECO:0007669"/>
    <property type="project" value="InterPro"/>
</dbReference>
<dbReference type="GO" id="GO:0003677">
    <property type="term" value="F:DNA binding"/>
    <property type="evidence" value="ECO:0007669"/>
    <property type="project" value="InterPro"/>
</dbReference>
<evidence type="ECO:0000256" key="4">
    <source>
        <dbReference type="ARBA" id="ARBA00023172"/>
    </source>
</evidence>
<evidence type="ECO:0000313" key="9">
    <source>
        <dbReference type="Proteomes" id="UP000507470"/>
    </source>
</evidence>
<keyword evidence="3" id="KW-0832">Ubl conjugation</keyword>
<dbReference type="AlphaFoldDB" id="A0A6J8A7B9"/>
<dbReference type="InterPro" id="IPR052787">
    <property type="entry name" value="MAVS"/>
</dbReference>
<evidence type="ECO:0000256" key="5">
    <source>
        <dbReference type="SAM" id="MobiDB-lite"/>
    </source>
</evidence>
<dbReference type="SUPFAM" id="SSF56349">
    <property type="entry name" value="DNA breaking-rejoining enzymes"/>
    <property type="match status" value="1"/>
</dbReference>
<dbReference type="InterPro" id="IPR021893">
    <property type="entry name" value="ZMYM2-like_C"/>
</dbReference>
<dbReference type="InterPro" id="IPR013762">
    <property type="entry name" value="Integrase-like_cat_sf"/>
</dbReference>
<evidence type="ECO:0000256" key="3">
    <source>
        <dbReference type="ARBA" id="ARBA00022843"/>
    </source>
</evidence>
<accession>A0A6J8A7B9</accession>
<dbReference type="InterPro" id="IPR011010">
    <property type="entry name" value="DNA_brk_join_enz"/>
</dbReference>
<dbReference type="Proteomes" id="UP000507470">
    <property type="component" value="Unassembled WGS sequence"/>
</dbReference>
<dbReference type="GO" id="GO:0006310">
    <property type="term" value="P:DNA recombination"/>
    <property type="evidence" value="ECO:0007669"/>
    <property type="project" value="UniProtKB-KW"/>
</dbReference>
<organism evidence="8 9">
    <name type="scientific">Mytilus coruscus</name>
    <name type="common">Sea mussel</name>
    <dbReference type="NCBI Taxonomy" id="42192"/>
    <lineage>
        <taxon>Eukaryota</taxon>
        <taxon>Metazoa</taxon>
        <taxon>Spiralia</taxon>
        <taxon>Lophotrochozoa</taxon>
        <taxon>Mollusca</taxon>
        <taxon>Bivalvia</taxon>
        <taxon>Autobranchia</taxon>
        <taxon>Pteriomorphia</taxon>
        <taxon>Mytilida</taxon>
        <taxon>Mytiloidea</taxon>
        <taxon>Mytilidae</taxon>
        <taxon>Mytilinae</taxon>
        <taxon>Mytilus</taxon>
    </lineage>
</organism>
<dbReference type="Gene3D" id="1.10.443.10">
    <property type="entry name" value="Intergrase catalytic core"/>
    <property type="match status" value="1"/>
</dbReference>
<dbReference type="Pfam" id="PF12012">
    <property type="entry name" value="DUF3504"/>
    <property type="match status" value="1"/>
</dbReference>
<sequence length="950" mass="109418">MDDPDIADPFQYDDDDDEFLLIPLILPQFDLEVTYPDTASEEEENGTNPQTGTADISREQDEADDDRLDQVMLAEVEPNEDEDLLQALELVESQNETNQEPEFEDVNFMTNGRFPIINKEEKENIVDDANSKSTKKQTKYGVNIFRQWLLEREKNVDFEDLDITSLDAPLREFYAEVRSTDGNFYSKSTFVGIRASINRHLRAPPFNKTYALMDKSSFSKSNQMFAAMLKKLQREGLDKAKHHPSITEGDLQKLRESEVLSMKTPKGLQRKVWFDMISFGRRGRENQRQFTKDTLEIKTDDRGHEFAQFAHSETTKNHRGDISDDNFEKNPRMYSTYKPDCPVQALKLYLSKRNPTTNDFFQLSRPKVDANDEIWYTSRPLGEKMLNNMMKEMSKVANLSQIYTNHCVRATTINILAHAGIADREIMKITGHKCETSLSSYHADSSDKQKRKYSALLQGLDETATASTDNVKISQSVAGSSNIYPSTNIGVRSTSTVACTEQTMCTFHSSPVGPSQSHSYQLNMLQNNVNNLPPLYSKQFEINNPQFRFTTTNCHILHLSKSIIKLTQIVDETSLNRERISRISLAIIDSFPNIFRDIIRSIISPPQLYQMCIPHLSSFFTDQKTCLSNLQSLNSYDSFDISLIYKLLRQFSLVPPPTNGWGTAPDKIDTKLSDDIERIRNFRNQLAHRCSTNITKEEFDNYFDQFRDIGQRIDLYFFQKTNYEYKIIGHKTCRIDTQMQTKYNNTLKELENVKLRYERQPMKFFWGNSFERCLMHLRSMLKSEKSEGRRKVRVQIIFQNEADIERTIDILNCLRDQINENLSGIEFIVATKGSIVLHTEILSEMLETDELLQSTLTVFLRKILERIPTSNTESIGMVLFPVEDYTQWKVSNTIGEPVYLNFDIEAGFFEIDDKIEEQLRQISDGISKHSNGSGTNNDVTATLLPICLGN</sequence>
<evidence type="ECO:0000256" key="1">
    <source>
        <dbReference type="ARBA" id="ARBA00022499"/>
    </source>
</evidence>
<gene>
    <name evidence="8" type="ORF">MCOR_3909</name>
</gene>
<dbReference type="PANTHER" id="PTHR21446:SF12">
    <property type="entry name" value="POTASSIUM CHANNEL TETRAMERIZATION DOMAIN CONTAINING 1"/>
    <property type="match status" value="1"/>
</dbReference>
<name>A0A6J8A7B9_MYTCO</name>
<proteinExistence type="predicted"/>
<feature type="domain" description="DZIP3-like HEPN" evidence="7">
    <location>
        <begin position="631"/>
        <end position="716"/>
    </location>
</feature>
<dbReference type="EMBL" id="CACVKT020000721">
    <property type="protein sequence ID" value="CAC5361991.1"/>
    <property type="molecule type" value="Genomic_DNA"/>
</dbReference>
<feature type="domain" description="ZMYM2-like/QRICH1 C-terminal" evidence="6">
    <location>
        <begin position="283"/>
        <end position="393"/>
    </location>
</feature>
<dbReference type="OrthoDB" id="10067014at2759"/>
<protein>
    <recommendedName>
        <fullName evidence="10">DUF3504 domain-containing protein</fullName>
    </recommendedName>
</protein>
<dbReference type="Pfam" id="PF18738">
    <property type="entry name" value="HEPN_DZIP3"/>
    <property type="match status" value="1"/>
</dbReference>
<feature type="region of interest" description="Disordered" evidence="5">
    <location>
        <begin position="35"/>
        <end position="65"/>
    </location>
</feature>
<reference evidence="8 9" key="1">
    <citation type="submission" date="2020-06" db="EMBL/GenBank/DDBJ databases">
        <authorList>
            <person name="Li R."/>
            <person name="Bekaert M."/>
        </authorList>
    </citation>
    <scope>NUCLEOTIDE SEQUENCE [LARGE SCALE GENOMIC DNA]</scope>
    <source>
        <strain evidence="9">wild</strain>
    </source>
</reference>
<evidence type="ECO:0000259" key="6">
    <source>
        <dbReference type="Pfam" id="PF12012"/>
    </source>
</evidence>
<evidence type="ECO:0000256" key="2">
    <source>
        <dbReference type="ARBA" id="ARBA00022553"/>
    </source>
</evidence>